<protein>
    <recommendedName>
        <fullName evidence="8">Inositol-tetrakisphosphate 1-kinase</fullName>
        <ecNumber evidence="8">2.7.1.134</ecNumber>
    </recommendedName>
</protein>
<accession>A0A8R1WIB5</accession>
<feature type="binding site" evidence="9">
    <location>
        <begin position="188"/>
        <end position="199"/>
    </location>
    <ligand>
        <name>ATP</name>
        <dbReference type="ChEBI" id="CHEBI:30616"/>
    </ligand>
</feature>
<feature type="binding site" evidence="10">
    <location>
        <position position="298"/>
    </location>
    <ligand>
        <name>Mg(2+)</name>
        <dbReference type="ChEBI" id="CHEBI:18420"/>
        <label>2</label>
    </ligand>
</feature>
<feature type="binding site" evidence="9">
    <location>
        <position position="59"/>
    </location>
    <ligand>
        <name>1D-myo-inositol 1,3,4-trisphosphate</name>
        <dbReference type="ChEBI" id="CHEBI:58414"/>
    </ligand>
</feature>
<reference evidence="14" key="1">
    <citation type="journal article" date="2008" name="Insect Biochem. Mol. Biol.">
        <title>The genome of a lepidopteran model insect, the silkworm Bombyx mori.</title>
        <authorList>
            <consortium name="International Silkworm Genome Consortium"/>
        </authorList>
    </citation>
    <scope>NUCLEOTIDE SEQUENCE [LARGE SCALE GENOMIC DNA]</scope>
    <source>
        <strain evidence="14">p50T</strain>
    </source>
</reference>
<feature type="domain" description="Inositol-tetrakisphosphate 1-kinase N-terminal" evidence="12">
    <location>
        <begin position="10"/>
        <end position="99"/>
    </location>
</feature>
<dbReference type="Pfam" id="PF05770">
    <property type="entry name" value="Ins134_P3_kin"/>
    <property type="match status" value="1"/>
</dbReference>
<feature type="binding site" evidence="9">
    <location>
        <position position="298"/>
    </location>
    <ligand>
        <name>1D-myo-inositol 1,3,4-trisphosphate</name>
        <dbReference type="ChEBI" id="CHEBI:58414"/>
    </ligand>
</feature>
<comment type="cofactor">
    <cofactor evidence="8 10">
        <name>Mg(2+)</name>
        <dbReference type="ChEBI" id="CHEBI:18420"/>
    </cofactor>
    <text evidence="8 10">Binds 2 magnesium ions per subunit.</text>
</comment>
<dbReference type="PANTHER" id="PTHR14217:SF1">
    <property type="entry name" value="INOSITOL-TETRAKISPHOSPHATE 1-KINASE"/>
    <property type="match status" value="1"/>
</dbReference>
<dbReference type="SUPFAM" id="SSF56059">
    <property type="entry name" value="Glutathione synthetase ATP-binding domain-like"/>
    <property type="match status" value="1"/>
</dbReference>
<evidence type="ECO:0000256" key="3">
    <source>
        <dbReference type="ARBA" id="ARBA00022723"/>
    </source>
</evidence>
<keyword evidence="3 8" id="KW-0479">Metal-binding</keyword>
<feature type="binding site" evidence="10">
    <location>
        <position position="282"/>
    </location>
    <ligand>
        <name>Mg(2+)</name>
        <dbReference type="ChEBI" id="CHEBI:18420"/>
        <label>1</label>
    </ligand>
</feature>
<dbReference type="FunFam" id="3.30.470.20:FF:000047">
    <property type="entry name" value="Inositol-tetrakisphosphate 1-kinase 4"/>
    <property type="match status" value="1"/>
</dbReference>
<feature type="binding site" evidence="9">
    <location>
        <position position="302"/>
    </location>
    <ligand>
        <name>1D-myo-inositol 1,3,4-trisphosphate</name>
        <dbReference type="ChEBI" id="CHEBI:58414"/>
    </ligand>
</feature>
<evidence type="ECO:0000313" key="14">
    <source>
        <dbReference type="Proteomes" id="UP000005204"/>
    </source>
</evidence>
<dbReference type="GO" id="GO:0047325">
    <property type="term" value="F:inositol-3,4,5,6-tetrakisphosphate 1-kinase activity"/>
    <property type="evidence" value="ECO:0007669"/>
    <property type="project" value="UniProtKB-EC"/>
</dbReference>
<evidence type="ECO:0000256" key="8">
    <source>
        <dbReference type="PIRNR" id="PIRNR038186"/>
    </source>
</evidence>
<name>A0A8R1WIB5_BOMMO</name>
<dbReference type="GO" id="GO:0000287">
    <property type="term" value="F:magnesium ion binding"/>
    <property type="evidence" value="ECO:0007669"/>
    <property type="project" value="InterPro"/>
</dbReference>
<dbReference type="GO" id="GO:0032957">
    <property type="term" value="P:inositol trisphosphate metabolic process"/>
    <property type="evidence" value="ECO:0007669"/>
    <property type="project" value="InterPro"/>
</dbReference>
<dbReference type="GO" id="GO:0052726">
    <property type="term" value="F:inositol-1,3,4-trisphosphate 5-kinase activity"/>
    <property type="evidence" value="ECO:0007669"/>
    <property type="project" value="InterPro"/>
</dbReference>
<keyword evidence="7 8" id="KW-0460">Magnesium</keyword>
<feature type="binding site" evidence="9">
    <location>
        <position position="106"/>
    </location>
    <ligand>
        <name>ATP</name>
        <dbReference type="ChEBI" id="CHEBI:30616"/>
    </ligand>
</feature>
<dbReference type="GeneID" id="101744563"/>
<comment type="catalytic activity">
    <reaction evidence="8">
        <text>1D-myo-inositol 3,4,5,6-tetrakisphosphate + ATP = 1D-myo-inositol 1,3,4,5,6-pentakisphosphate + ADP + H(+)</text>
        <dbReference type="Rhea" id="RHEA:12452"/>
        <dbReference type="ChEBI" id="CHEBI:15378"/>
        <dbReference type="ChEBI" id="CHEBI:30616"/>
        <dbReference type="ChEBI" id="CHEBI:57539"/>
        <dbReference type="ChEBI" id="CHEBI:57733"/>
        <dbReference type="ChEBI" id="CHEBI:456216"/>
        <dbReference type="EC" id="2.7.1.134"/>
    </reaction>
</comment>
<keyword evidence="2 8" id="KW-0808">Transferase</keyword>
<dbReference type="InterPro" id="IPR040464">
    <property type="entry name" value="InsP(3)kin_ATP-grasp"/>
</dbReference>
<feature type="binding site" evidence="9">
    <location>
        <position position="156"/>
    </location>
    <ligand>
        <name>ATP</name>
        <dbReference type="ChEBI" id="CHEBI:30616"/>
    </ligand>
</feature>
<evidence type="ECO:0000256" key="1">
    <source>
        <dbReference type="ARBA" id="ARBA00009601"/>
    </source>
</evidence>
<dbReference type="AlphaFoldDB" id="A0A8R1WIB5"/>
<evidence type="ECO:0000256" key="2">
    <source>
        <dbReference type="ARBA" id="ARBA00022679"/>
    </source>
</evidence>
<dbReference type="PIRSF" id="PIRSF038186">
    <property type="entry name" value="ITPK"/>
    <property type="match status" value="1"/>
</dbReference>
<evidence type="ECO:0000256" key="5">
    <source>
        <dbReference type="ARBA" id="ARBA00022777"/>
    </source>
</evidence>
<comment type="subunit">
    <text evidence="8">Monomer.</text>
</comment>
<feature type="binding site" evidence="9">
    <location>
        <position position="167"/>
    </location>
    <ligand>
        <name>1D-myo-inositol 1,3,4-trisphosphate</name>
        <dbReference type="ChEBI" id="CHEBI:58414"/>
    </ligand>
</feature>
<sequence length="362" mass="40690">MESNSFNETIGIWISDKKSQKLNWKELINTCAAFNYNVVKLDLDQSLDDQARIDVFLHKLTDIIAAADQGDPKASIIINRVEQFLSNHPEIVVIDPLESVRILLNRNCYYSILQDETSFSNQGIFTPNFAEFTYNVIERNIEIMKQRGVTFPLVCKPTLAHGSKSAHEMVIIFNEKDLGACKPPCVVQSFVNHNAVLHKVFLVGDRYHICERPSIKNFTSSENLDPIYYSTGEVCKADSQSTLSILDPHDNADITLTVNEEKIKSIIRVLRKKIGLLLAGFDVVIDNATGNHAVIDINVFPSYDNFPNFFEHLLDSINNIRKANGHINGDCNGISDLTNRLNGLYNVGRDPVKYGVKGMNVD</sequence>
<evidence type="ECO:0000259" key="11">
    <source>
        <dbReference type="Pfam" id="PF05770"/>
    </source>
</evidence>
<dbReference type="InterPro" id="IPR008656">
    <property type="entry name" value="Inositol_tetrakis-P_1-kinase"/>
</dbReference>
<dbReference type="RefSeq" id="XP_004928406.1">
    <property type="nucleotide sequence ID" value="XM_004928349.5"/>
</dbReference>
<dbReference type="InterPro" id="IPR041429">
    <property type="entry name" value="ITPK1_N"/>
</dbReference>
<keyword evidence="6 8" id="KW-0067">ATP-binding</keyword>
<feature type="binding site" evidence="10">
    <location>
        <position position="296"/>
    </location>
    <ligand>
        <name>Mg(2+)</name>
        <dbReference type="ChEBI" id="CHEBI:18420"/>
        <label>1</label>
    </ligand>
</feature>
<dbReference type="Proteomes" id="UP000005204">
    <property type="component" value="Unassembled WGS sequence"/>
</dbReference>
<dbReference type="KEGG" id="bmor:101744563"/>
<dbReference type="Gene3D" id="3.40.50.11370">
    <property type="match status" value="1"/>
</dbReference>
<proteinExistence type="inferred from homology"/>
<keyword evidence="14" id="KW-1185">Reference proteome</keyword>
<reference evidence="13" key="2">
    <citation type="submission" date="2022-06" db="UniProtKB">
        <authorList>
            <consortium name="EnsemblMetazoa"/>
        </authorList>
    </citation>
    <scope>IDENTIFICATION</scope>
    <source>
        <strain evidence="13">p50T (Dazao)</strain>
    </source>
</reference>
<evidence type="ECO:0000313" key="13">
    <source>
        <dbReference type="EnsemblMetazoa" id="XP_004928406.1"/>
    </source>
</evidence>
<feature type="binding site" evidence="9">
    <location>
        <position position="18"/>
    </location>
    <ligand>
        <name>1D-myo-inositol 1,3,4-trisphosphate</name>
        <dbReference type="ChEBI" id="CHEBI:58414"/>
    </ligand>
</feature>
<evidence type="ECO:0000256" key="7">
    <source>
        <dbReference type="ARBA" id="ARBA00022842"/>
    </source>
</evidence>
<evidence type="ECO:0000259" key="12">
    <source>
        <dbReference type="Pfam" id="PF17927"/>
    </source>
</evidence>
<comment type="similarity">
    <text evidence="1 8">Belongs to the ITPK1 family.</text>
</comment>
<keyword evidence="4 8" id="KW-0547">Nucleotide-binding</keyword>
<feature type="binding site" evidence="9">
    <location>
        <position position="214"/>
    </location>
    <ligand>
        <name>ATP</name>
        <dbReference type="ChEBI" id="CHEBI:30616"/>
    </ligand>
</feature>
<comment type="function">
    <text evidence="8">Kinase that can phosphorylate various inositol polyphosphate such as Ins(3,4,5,6)P4 or Ins(1,3,4)P3.</text>
</comment>
<feature type="domain" description="Inositol 1,3,4-trisphosphate 5/6-kinase ATP-grasp" evidence="11">
    <location>
        <begin position="125"/>
        <end position="317"/>
    </location>
</feature>
<evidence type="ECO:0000256" key="6">
    <source>
        <dbReference type="ARBA" id="ARBA00022840"/>
    </source>
</evidence>
<dbReference type="PANTHER" id="PTHR14217">
    <property type="entry name" value="INOSITOL-TETRAKISPHOSPHATE 1-KINASE"/>
    <property type="match status" value="1"/>
</dbReference>
<dbReference type="Pfam" id="PF17927">
    <property type="entry name" value="Ins134_P3_kin_N"/>
    <property type="match status" value="1"/>
</dbReference>
<feature type="binding site" evidence="10">
    <location>
        <position position="296"/>
    </location>
    <ligand>
        <name>Mg(2+)</name>
        <dbReference type="ChEBI" id="CHEBI:18420"/>
        <label>2</label>
    </ligand>
</feature>
<dbReference type="Gene3D" id="3.30.1490.220">
    <property type="match status" value="1"/>
</dbReference>
<dbReference type="EC" id="2.7.1.134" evidence="8"/>
<dbReference type="GO" id="GO:0052725">
    <property type="term" value="F:inositol-1,3,4-trisphosphate 6-kinase activity"/>
    <property type="evidence" value="ECO:0007669"/>
    <property type="project" value="InterPro"/>
</dbReference>
<keyword evidence="5 8" id="KW-0418">Kinase</keyword>
<evidence type="ECO:0000256" key="4">
    <source>
        <dbReference type="ARBA" id="ARBA00022741"/>
    </source>
</evidence>
<dbReference type="EnsemblMetazoa" id="XM_004928349.4">
    <property type="protein sequence ID" value="XP_004928406.1"/>
    <property type="gene ID" value="LOC101744563"/>
</dbReference>
<evidence type="ECO:0000256" key="9">
    <source>
        <dbReference type="PIRSR" id="PIRSR038186-1"/>
    </source>
</evidence>
<dbReference type="GO" id="GO:0005524">
    <property type="term" value="F:ATP binding"/>
    <property type="evidence" value="ECO:0007669"/>
    <property type="project" value="UniProtKB-KW"/>
</dbReference>
<organism evidence="13 14">
    <name type="scientific">Bombyx mori</name>
    <name type="common">Silk moth</name>
    <dbReference type="NCBI Taxonomy" id="7091"/>
    <lineage>
        <taxon>Eukaryota</taxon>
        <taxon>Metazoa</taxon>
        <taxon>Ecdysozoa</taxon>
        <taxon>Arthropoda</taxon>
        <taxon>Hexapoda</taxon>
        <taxon>Insecta</taxon>
        <taxon>Pterygota</taxon>
        <taxon>Neoptera</taxon>
        <taxon>Endopterygota</taxon>
        <taxon>Lepidoptera</taxon>
        <taxon>Glossata</taxon>
        <taxon>Ditrysia</taxon>
        <taxon>Bombycoidea</taxon>
        <taxon>Bombycidae</taxon>
        <taxon>Bombycinae</taxon>
        <taxon>Bombyx</taxon>
    </lineage>
</organism>
<feature type="binding site" evidence="9">
    <location>
        <position position="199"/>
    </location>
    <ligand>
        <name>1D-myo-inositol 1,3,4-trisphosphate</name>
        <dbReference type="ChEBI" id="CHEBI:58414"/>
    </ligand>
</feature>
<dbReference type="GO" id="GO:0005737">
    <property type="term" value="C:cytoplasm"/>
    <property type="evidence" value="ECO:0007669"/>
    <property type="project" value="TreeGrafter"/>
</dbReference>
<dbReference type="OrthoDB" id="25308at2759"/>
<evidence type="ECO:0000256" key="10">
    <source>
        <dbReference type="PIRSR" id="PIRSR038186-2"/>
    </source>
</evidence>